<gene>
    <name evidence="2" type="ORF">DFA_07533</name>
</gene>
<accession>F4PWP5</accession>
<keyword evidence="1" id="KW-0732">Signal</keyword>
<protein>
    <submittedName>
        <fullName evidence="2">Uncharacterized protein</fullName>
    </submittedName>
</protein>
<evidence type="ECO:0000313" key="2">
    <source>
        <dbReference type="EMBL" id="EGG20409.1"/>
    </source>
</evidence>
<proteinExistence type="predicted"/>
<sequence>MHSLIIIFFILSIFVSFVVSHDNNDYVVYNTSSSSSLFSSFNHVELQSISINDYHVYNNSSSFNHVELQPIPIISIAHKNNKSFSFIHPLSINNSSDIIVSQCQSQPLPLPLISNYSTTNNLILLEEREKTVQLNNNNTFSNTCLDNNPIISYPSMSYDIIIQFNSSDIIVLPFPSQSPLILNHSIKEEEEEEEEEEENYIQFPSMNQSSILFYPLTSIPLFNNNDEHPFNISIINNIIYNKNNESVSLIPSLYIGRGREEGGGVISIEQQHNHILIVQPC</sequence>
<evidence type="ECO:0000313" key="3">
    <source>
        <dbReference type="Proteomes" id="UP000007797"/>
    </source>
</evidence>
<dbReference type="EMBL" id="GL883013">
    <property type="protein sequence ID" value="EGG20409.1"/>
    <property type="molecule type" value="Genomic_DNA"/>
</dbReference>
<organism evidence="2 3">
    <name type="scientific">Cavenderia fasciculata</name>
    <name type="common">Slime mold</name>
    <name type="synonym">Dictyostelium fasciculatum</name>
    <dbReference type="NCBI Taxonomy" id="261658"/>
    <lineage>
        <taxon>Eukaryota</taxon>
        <taxon>Amoebozoa</taxon>
        <taxon>Evosea</taxon>
        <taxon>Eumycetozoa</taxon>
        <taxon>Dictyostelia</taxon>
        <taxon>Acytosteliales</taxon>
        <taxon>Cavenderiaceae</taxon>
        <taxon>Cavenderia</taxon>
    </lineage>
</organism>
<dbReference type="Proteomes" id="UP000007797">
    <property type="component" value="Unassembled WGS sequence"/>
</dbReference>
<feature type="signal peptide" evidence="1">
    <location>
        <begin position="1"/>
        <end position="20"/>
    </location>
</feature>
<dbReference type="RefSeq" id="XP_004367392.1">
    <property type="nucleotide sequence ID" value="XM_004367335.1"/>
</dbReference>
<evidence type="ECO:0000256" key="1">
    <source>
        <dbReference type="SAM" id="SignalP"/>
    </source>
</evidence>
<dbReference type="AlphaFoldDB" id="F4PWP5"/>
<feature type="chain" id="PRO_5003319684" evidence="1">
    <location>
        <begin position="21"/>
        <end position="281"/>
    </location>
</feature>
<dbReference type="GeneID" id="14871865"/>
<keyword evidence="3" id="KW-1185">Reference proteome</keyword>
<name>F4PWP5_CACFS</name>
<reference evidence="3" key="1">
    <citation type="journal article" date="2011" name="Genome Res.">
        <title>Phylogeny-wide analysis of social amoeba genomes highlights ancient origins for complex intercellular communication.</title>
        <authorList>
            <person name="Heidel A.J."/>
            <person name="Lawal H.M."/>
            <person name="Felder M."/>
            <person name="Schilde C."/>
            <person name="Helps N.R."/>
            <person name="Tunggal B."/>
            <person name="Rivero F."/>
            <person name="John U."/>
            <person name="Schleicher M."/>
            <person name="Eichinger L."/>
            <person name="Platzer M."/>
            <person name="Noegel A.A."/>
            <person name="Schaap P."/>
            <person name="Gloeckner G."/>
        </authorList>
    </citation>
    <scope>NUCLEOTIDE SEQUENCE [LARGE SCALE GENOMIC DNA]</scope>
    <source>
        <strain evidence="3">SH3</strain>
    </source>
</reference>
<dbReference type="KEGG" id="dfa:DFA_07533"/>